<dbReference type="Proteomes" id="UP001214898">
    <property type="component" value="Chromosome"/>
</dbReference>
<dbReference type="NCBIfam" id="TIGR02937">
    <property type="entry name" value="sigma70-ECF"/>
    <property type="match status" value="1"/>
</dbReference>
<dbReference type="SUPFAM" id="SSF88946">
    <property type="entry name" value="Sigma2 domain of RNA polymerase sigma factors"/>
    <property type="match status" value="1"/>
</dbReference>
<keyword evidence="2 6" id="KW-0805">Transcription regulation</keyword>
<feature type="domain" description="RNA polymerase sigma factor 70 region 4 type 2" evidence="8">
    <location>
        <begin position="112"/>
        <end position="163"/>
    </location>
</feature>
<sequence length="173" mass="20456">MQKGALYCNEEKTTKALLVTCITDQKQDFYRLAFSYVKNQDDALDIVQESIKKALSSVETVRNPETIKSWFYKILVRTAIDFLRKQKKIRVMDDETIEFLSKGKEDHYKDTDLHEALDELPYRYKTIIILRFFEDLKLEEIAEITGENTNTVKTRLYRALKLMRIQLTKEDLS</sequence>
<dbReference type="PANTHER" id="PTHR43133:SF60">
    <property type="entry name" value="RNA POLYMERASE SIGMA FACTOR SIGV"/>
    <property type="match status" value="1"/>
</dbReference>
<dbReference type="GO" id="GO:0006352">
    <property type="term" value="P:DNA-templated transcription initiation"/>
    <property type="evidence" value="ECO:0007669"/>
    <property type="project" value="InterPro"/>
</dbReference>
<dbReference type="Pfam" id="PF04542">
    <property type="entry name" value="Sigma70_r2"/>
    <property type="match status" value="1"/>
</dbReference>
<dbReference type="InterPro" id="IPR013324">
    <property type="entry name" value="RNA_pol_sigma_r3/r4-like"/>
</dbReference>
<dbReference type="CDD" id="cd06171">
    <property type="entry name" value="Sigma70_r4"/>
    <property type="match status" value="1"/>
</dbReference>
<evidence type="ECO:0000313" key="10">
    <source>
        <dbReference type="Proteomes" id="UP001214898"/>
    </source>
</evidence>
<dbReference type="EMBL" id="CP120576">
    <property type="protein sequence ID" value="WEY86634.1"/>
    <property type="molecule type" value="Genomic_DNA"/>
</dbReference>
<evidence type="ECO:0000256" key="5">
    <source>
        <dbReference type="ARBA" id="ARBA00023163"/>
    </source>
</evidence>
<dbReference type="GO" id="GO:0003677">
    <property type="term" value="F:DNA binding"/>
    <property type="evidence" value="ECO:0007669"/>
    <property type="project" value="UniProtKB-KW"/>
</dbReference>
<dbReference type="PANTHER" id="PTHR43133">
    <property type="entry name" value="RNA POLYMERASE ECF-TYPE SIGMA FACTO"/>
    <property type="match status" value="1"/>
</dbReference>
<dbReference type="PROSITE" id="PS01063">
    <property type="entry name" value="SIGMA70_ECF"/>
    <property type="match status" value="1"/>
</dbReference>
<evidence type="ECO:0000256" key="6">
    <source>
        <dbReference type="RuleBase" id="RU000716"/>
    </source>
</evidence>
<evidence type="ECO:0000256" key="4">
    <source>
        <dbReference type="ARBA" id="ARBA00023125"/>
    </source>
</evidence>
<dbReference type="Gene3D" id="1.10.1740.10">
    <property type="match status" value="1"/>
</dbReference>
<evidence type="ECO:0000256" key="1">
    <source>
        <dbReference type="ARBA" id="ARBA00010641"/>
    </source>
</evidence>
<comment type="similarity">
    <text evidence="1 6">Belongs to the sigma-70 factor family. ECF subfamily.</text>
</comment>
<dbReference type="InterPro" id="IPR013249">
    <property type="entry name" value="RNA_pol_sigma70_r4_t2"/>
</dbReference>
<dbReference type="InterPro" id="IPR039425">
    <property type="entry name" value="RNA_pol_sigma-70-like"/>
</dbReference>
<dbReference type="InterPro" id="IPR014284">
    <property type="entry name" value="RNA_pol_sigma-70_dom"/>
</dbReference>
<evidence type="ECO:0000313" key="9">
    <source>
        <dbReference type="EMBL" id="WEY86634.1"/>
    </source>
</evidence>
<dbReference type="AlphaFoldDB" id="A0AAX3RVE4"/>
<reference evidence="9" key="1">
    <citation type="submission" date="2025-02" db="EMBL/GenBank/DDBJ databases">
        <title>Complete genome sequences of 52 Bacillus and Priestia strains isolated from West-African fermentations and 26 reference strains from the DSMZ collection.</title>
        <authorList>
            <person name="Wiedenbein E.S."/>
            <person name="Canoy T.S."/>
            <person name="Hui Y."/>
            <person name="Parkouda C."/>
            <person name="Dawende C."/>
            <person name="Ametefe E."/>
            <person name="Jespersen L."/>
            <person name="Nielsen D.S."/>
        </authorList>
    </citation>
    <scope>NUCLEOTIDE SEQUENCE</scope>
    <source>
        <strain evidence="9">PRO56</strain>
    </source>
</reference>
<name>A0AAX3RVE4_BACIU</name>
<gene>
    <name evidence="9" type="primary">sigV</name>
    <name evidence="9" type="ORF">P5633_10580</name>
</gene>
<dbReference type="SUPFAM" id="SSF88659">
    <property type="entry name" value="Sigma3 and sigma4 domains of RNA polymerase sigma factors"/>
    <property type="match status" value="1"/>
</dbReference>
<dbReference type="Pfam" id="PF08281">
    <property type="entry name" value="Sigma70_r4_2"/>
    <property type="match status" value="1"/>
</dbReference>
<accession>A0AAX3RVE4</accession>
<evidence type="ECO:0000256" key="2">
    <source>
        <dbReference type="ARBA" id="ARBA00023015"/>
    </source>
</evidence>
<dbReference type="InterPro" id="IPR013325">
    <property type="entry name" value="RNA_pol_sigma_r2"/>
</dbReference>
<dbReference type="InterPro" id="IPR000838">
    <property type="entry name" value="RNA_pol_sigma70_ECF_CS"/>
</dbReference>
<dbReference type="Gene3D" id="1.10.10.10">
    <property type="entry name" value="Winged helix-like DNA-binding domain superfamily/Winged helix DNA-binding domain"/>
    <property type="match status" value="1"/>
</dbReference>
<dbReference type="GO" id="GO:0016987">
    <property type="term" value="F:sigma factor activity"/>
    <property type="evidence" value="ECO:0007669"/>
    <property type="project" value="UniProtKB-KW"/>
</dbReference>
<dbReference type="GO" id="GO:0006950">
    <property type="term" value="P:response to stress"/>
    <property type="evidence" value="ECO:0007669"/>
    <property type="project" value="UniProtKB-ARBA"/>
</dbReference>
<proteinExistence type="inferred from homology"/>
<dbReference type="InterPro" id="IPR007627">
    <property type="entry name" value="RNA_pol_sigma70_r2"/>
</dbReference>
<keyword evidence="3 6" id="KW-0731">Sigma factor</keyword>
<evidence type="ECO:0000259" key="8">
    <source>
        <dbReference type="Pfam" id="PF08281"/>
    </source>
</evidence>
<dbReference type="InterPro" id="IPR036388">
    <property type="entry name" value="WH-like_DNA-bd_sf"/>
</dbReference>
<evidence type="ECO:0000256" key="3">
    <source>
        <dbReference type="ARBA" id="ARBA00023082"/>
    </source>
</evidence>
<keyword evidence="5 6" id="KW-0804">Transcription</keyword>
<evidence type="ECO:0000259" key="7">
    <source>
        <dbReference type="Pfam" id="PF04542"/>
    </source>
</evidence>
<keyword evidence="4 6" id="KW-0238">DNA-binding</keyword>
<protein>
    <recommendedName>
        <fullName evidence="6">RNA polymerase sigma factor</fullName>
    </recommendedName>
</protein>
<feature type="domain" description="RNA polymerase sigma-70 region 2" evidence="7">
    <location>
        <begin position="26"/>
        <end position="88"/>
    </location>
</feature>
<organism evidence="9 10">
    <name type="scientific">Bacillus subtilis</name>
    <dbReference type="NCBI Taxonomy" id="1423"/>
    <lineage>
        <taxon>Bacteria</taxon>
        <taxon>Bacillati</taxon>
        <taxon>Bacillota</taxon>
        <taxon>Bacilli</taxon>
        <taxon>Bacillales</taxon>
        <taxon>Bacillaceae</taxon>
        <taxon>Bacillus</taxon>
    </lineage>
</organism>